<sequence>MESLLSSKWLDRATSSTGIVDSASGHITEGVRVEKTPIGPAAEHLRSQMIDLYWRGVRRELSEIILNLQAWQRPRFASPVEDEKNNLIHGYDTFIDQVSRYSRGYTTRNAPDDNILQYLDFNHNDLLYYTSTLKKRAEDHYDELRSTALKQEVRILLRNEQPLDVVRRRARLLLQSAQFLDIDKLIEFREPNPTAGIWKRPAPPQLSLSVGKNTGKNIRPHFAPRLCSTCRQAIRGSAFRHIIDLEVTLCETCYRRSHYGSPKFTKVHKTCCLPQEMTPEMSRRFCGCRRLPLKDSNGDALSLWPIDEDKLLLKHYPFCHLKTLNGTIAEAKYRETRDKLQPSTLDSIKKQEQKQLRKKLQKFRELMGSGVPWSRDIPRALLQLHNPNGQNTTSEFGVSWGAKFEPESVPFYLRSATDKCPYGNVHMSLRFGPIVIENGVAHTGGGVLITSRDPPKIQIIGDAADDLEFSLLLTGTDRTVYSQLRPRSPKRYKTFLKQVVGGAFCGFMDGEKERKIIDMLVMESQNLPAEGINMADKAVLLEQATDRILRQIQALLSWHVERYIDSITSRLLDPEVDLRWNFFSNNCQTFCDNILQHDTFGDLFAPVDKDSSTSPLYLMSFVCRPNAYSQERTQFTHDVPNGLVEEYLLKFRHGRHDESDIIDTLHEYWYDWGNFEGPIYPYQDVFPWDCTEAYCRNHTKCSECNISKHVWAFPFDSWSISSLHLSRGRQFYPRNPKVAGSSPAETLSDGKPVGGFMSDMDWFRNRLTILLAQESLLLVASAMARSPSMRHASNWMSKQPDERIDRLKLGGIHRAQPFSHHFERGAFHQYYAADWTSLPLATRIEKYERLRDAKAARKAVPTRRPDRHGGYGLGNGGGSKGSGADGGGGDGGGDGGGCGGSGGGGGGCGGSGGGGGGCGFGGGGGGCGGGGGGS</sequence>
<proteinExistence type="predicted"/>
<keyword evidence="3" id="KW-1185">Reference proteome</keyword>
<evidence type="ECO:0000256" key="1">
    <source>
        <dbReference type="SAM" id="MobiDB-lite"/>
    </source>
</evidence>
<accession>A0A8K0SWJ6</accession>
<dbReference type="OrthoDB" id="4455544at2759"/>
<feature type="compositionally biased region" description="Gly residues" evidence="1">
    <location>
        <begin position="870"/>
        <end position="888"/>
    </location>
</feature>
<reference evidence="2" key="1">
    <citation type="journal article" date="2021" name="Nat. Commun.">
        <title>Genetic determinants of endophytism in the Arabidopsis root mycobiome.</title>
        <authorList>
            <person name="Mesny F."/>
            <person name="Miyauchi S."/>
            <person name="Thiergart T."/>
            <person name="Pickel B."/>
            <person name="Atanasova L."/>
            <person name="Karlsson M."/>
            <person name="Huettel B."/>
            <person name="Barry K.W."/>
            <person name="Haridas S."/>
            <person name="Chen C."/>
            <person name="Bauer D."/>
            <person name="Andreopoulos W."/>
            <person name="Pangilinan J."/>
            <person name="LaButti K."/>
            <person name="Riley R."/>
            <person name="Lipzen A."/>
            <person name="Clum A."/>
            <person name="Drula E."/>
            <person name="Henrissat B."/>
            <person name="Kohler A."/>
            <person name="Grigoriev I.V."/>
            <person name="Martin F.M."/>
            <person name="Hacquard S."/>
        </authorList>
    </citation>
    <scope>NUCLEOTIDE SEQUENCE</scope>
    <source>
        <strain evidence="2">MPI-CAGE-CH-0235</strain>
    </source>
</reference>
<evidence type="ECO:0000313" key="2">
    <source>
        <dbReference type="EMBL" id="KAH7323242.1"/>
    </source>
</evidence>
<dbReference type="AlphaFoldDB" id="A0A8K0SWJ6"/>
<protein>
    <submittedName>
        <fullName evidence="2">Uncharacterized protein</fullName>
    </submittedName>
</protein>
<evidence type="ECO:0000313" key="3">
    <source>
        <dbReference type="Proteomes" id="UP000813444"/>
    </source>
</evidence>
<organism evidence="2 3">
    <name type="scientific">Stachybotrys elegans</name>
    <dbReference type="NCBI Taxonomy" id="80388"/>
    <lineage>
        <taxon>Eukaryota</taxon>
        <taxon>Fungi</taxon>
        <taxon>Dikarya</taxon>
        <taxon>Ascomycota</taxon>
        <taxon>Pezizomycotina</taxon>
        <taxon>Sordariomycetes</taxon>
        <taxon>Hypocreomycetidae</taxon>
        <taxon>Hypocreales</taxon>
        <taxon>Stachybotryaceae</taxon>
        <taxon>Stachybotrys</taxon>
    </lineage>
</organism>
<comment type="caution">
    <text evidence="2">The sequence shown here is derived from an EMBL/GenBank/DDBJ whole genome shotgun (WGS) entry which is preliminary data.</text>
</comment>
<name>A0A8K0SWJ6_9HYPO</name>
<gene>
    <name evidence="2" type="ORF">B0I35DRAFT_500117</name>
</gene>
<feature type="region of interest" description="Disordered" evidence="1">
    <location>
        <begin position="853"/>
        <end position="888"/>
    </location>
</feature>
<dbReference type="EMBL" id="JAGPNK010000004">
    <property type="protein sequence ID" value="KAH7323242.1"/>
    <property type="molecule type" value="Genomic_DNA"/>
</dbReference>
<dbReference type="Proteomes" id="UP000813444">
    <property type="component" value="Unassembled WGS sequence"/>
</dbReference>